<dbReference type="EMBL" id="QPMH01000021">
    <property type="protein sequence ID" value="RDD60704.1"/>
    <property type="molecule type" value="Genomic_DNA"/>
</dbReference>
<feature type="chain" id="PRO_5016760510" evidence="1">
    <location>
        <begin position="24"/>
        <end position="301"/>
    </location>
</feature>
<dbReference type="AlphaFoldDB" id="A0A369T8B9"/>
<evidence type="ECO:0000313" key="3">
    <source>
        <dbReference type="EMBL" id="RDD60704.1"/>
    </source>
</evidence>
<keyword evidence="1" id="KW-0732">Signal</keyword>
<dbReference type="InterPro" id="IPR007210">
    <property type="entry name" value="ABC_Gly_betaine_transp_sub-bd"/>
</dbReference>
<keyword evidence="4" id="KW-1185">Reference proteome</keyword>
<gene>
    <name evidence="3" type="ORF">DRB17_16710</name>
</gene>
<accession>A0A369T8B9</accession>
<dbReference type="Gene3D" id="3.40.190.10">
    <property type="entry name" value="Periplasmic binding protein-like II"/>
    <property type="match status" value="1"/>
</dbReference>
<feature type="signal peptide" evidence="1">
    <location>
        <begin position="1"/>
        <end position="23"/>
    </location>
</feature>
<reference evidence="3 4" key="1">
    <citation type="submission" date="2018-07" db="EMBL/GenBank/DDBJ databases">
        <title>Venubactetium sediminum gen. nov., sp. nov., isolated from a marine solar saltern.</title>
        <authorList>
            <person name="Wang S."/>
        </authorList>
    </citation>
    <scope>NUCLEOTIDE SEQUENCE [LARGE SCALE GENOMIC DNA]</scope>
    <source>
        <strain evidence="3 4">WD2A32</strain>
    </source>
</reference>
<feature type="domain" description="ABC-type glycine betaine transport system substrate-binding" evidence="2">
    <location>
        <begin position="39"/>
        <end position="285"/>
    </location>
</feature>
<dbReference type="Gene3D" id="3.40.190.100">
    <property type="entry name" value="Glycine betaine-binding periplasmic protein, domain 2"/>
    <property type="match status" value="1"/>
</dbReference>
<dbReference type="Proteomes" id="UP000253941">
    <property type="component" value="Unassembled WGS sequence"/>
</dbReference>
<proteinExistence type="predicted"/>
<comment type="caution">
    <text evidence="3">The sequence shown here is derived from an EMBL/GenBank/DDBJ whole genome shotgun (WGS) entry which is preliminary data.</text>
</comment>
<evidence type="ECO:0000313" key="4">
    <source>
        <dbReference type="Proteomes" id="UP000253941"/>
    </source>
</evidence>
<dbReference type="RefSeq" id="WP_114583368.1">
    <property type="nucleotide sequence ID" value="NZ_QPMH01000021.1"/>
</dbReference>
<name>A0A369T8B9_9PROT</name>
<dbReference type="GO" id="GO:0043190">
    <property type="term" value="C:ATP-binding cassette (ABC) transporter complex"/>
    <property type="evidence" value="ECO:0007669"/>
    <property type="project" value="InterPro"/>
</dbReference>
<evidence type="ECO:0000256" key="1">
    <source>
        <dbReference type="SAM" id="SignalP"/>
    </source>
</evidence>
<organism evidence="3 4">
    <name type="scientific">Ferruginivarius sediminum</name>
    <dbReference type="NCBI Taxonomy" id="2661937"/>
    <lineage>
        <taxon>Bacteria</taxon>
        <taxon>Pseudomonadati</taxon>
        <taxon>Pseudomonadota</taxon>
        <taxon>Alphaproteobacteria</taxon>
        <taxon>Rhodospirillales</taxon>
        <taxon>Rhodospirillaceae</taxon>
        <taxon>Ferruginivarius</taxon>
    </lineage>
</organism>
<protein>
    <submittedName>
        <fullName evidence="3">Glycine/betaine ABC transporter substrate-binding protein</fullName>
    </submittedName>
</protein>
<dbReference type="SUPFAM" id="SSF53850">
    <property type="entry name" value="Periplasmic binding protein-like II"/>
    <property type="match status" value="1"/>
</dbReference>
<dbReference type="Pfam" id="PF04069">
    <property type="entry name" value="OpuAC"/>
    <property type="match status" value="1"/>
</dbReference>
<dbReference type="GO" id="GO:0022857">
    <property type="term" value="F:transmembrane transporter activity"/>
    <property type="evidence" value="ECO:0007669"/>
    <property type="project" value="InterPro"/>
</dbReference>
<dbReference type="CDD" id="cd13639">
    <property type="entry name" value="PBP2_OpuAC_like"/>
    <property type="match status" value="1"/>
</dbReference>
<evidence type="ECO:0000259" key="2">
    <source>
        <dbReference type="Pfam" id="PF04069"/>
    </source>
</evidence>
<sequence length="301" mass="32397">MLRAARILSIALAASLLAGPLPAQDHFTPVERREAVGNTIRIGWSARASNEATAQLAATVMQRRLGYQVRLVLADTAFLYSALAAGKLDVMLGSWQPDAHATYLEAIEGRVEDLGVLYDGARLGWVVPDTPASAGIISMSDLSRADVRERVDGRIRGGEAGTAVMALSQRALEVYGLDGYRLEPSNDAGPSLTLKRAITRGETAVAVGRRPHWVFGVYDLRFLDDPAGALGGPQRVHVLARDGFAADHPWASAVLGRMWLALADVEALIASGRERGYADAAARYLDGSRARADYWVHGRIE</sequence>